<proteinExistence type="predicted"/>
<dbReference type="Pfam" id="PF19640">
    <property type="entry name" value="DUF6143"/>
    <property type="match status" value="1"/>
</dbReference>
<reference evidence="2" key="1">
    <citation type="journal article" date="2019" name="Int. J. Syst. Evol. Microbiol.">
        <title>The Global Catalogue of Microorganisms (GCM) 10K type strain sequencing project: providing services to taxonomists for standard genome sequencing and annotation.</title>
        <authorList>
            <consortium name="The Broad Institute Genomics Platform"/>
            <consortium name="The Broad Institute Genome Sequencing Center for Infectious Disease"/>
            <person name="Wu L."/>
            <person name="Ma J."/>
        </authorList>
    </citation>
    <scope>NUCLEOTIDE SEQUENCE [LARGE SCALE GENOMIC DNA]</scope>
    <source>
        <strain evidence="2">JCM 4738</strain>
    </source>
</reference>
<name>A0ABW2NFJ6_9BACL</name>
<evidence type="ECO:0000313" key="2">
    <source>
        <dbReference type="Proteomes" id="UP001596483"/>
    </source>
</evidence>
<comment type="caution">
    <text evidence="1">The sequence shown here is derived from an EMBL/GenBank/DDBJ whole genome shotgun (WGS) entry which is preliminary data.</text>
</comment>
<keyword evidence="2" id="KW-1185">Reference proteome</keyword>
<dbReference type="InterPro" id="IPR046141">
    <property type="entry name" value="DUF6143"/>
</dbReference>
<dbReference type="EMBL" id="JBHTCT010000010">
    <property type="protein sequence ID" value="MFC7364363.1"/>
    <property type="molecule type" value="Genomic_DNA"/>
</dbReference>
<organism evidence="1 2">
    <name type="scientific">Bhargavaea changchunensis</name>
    <dbReference type="NCBI Taxonomy" id="2134037"/>
    <lineage>
        <taxon>Bacteria</taxon>
        <taxon>Bacillati</taxon>
        <taxon>Bacillota</taxon>
        <taxon>Bacilli</taxon>
        <taxon>Bacillales</taxon>
        <taxon>Caryophanaceae</taxon>
        <taxon>Bhargavaea</taxon>
    </lineage>
</organism>
<evidence type="ECO:0000313" key="1">
    <source>
        <dbReference type="EMBL" id="MFC7364363.1"/>
    </source>
</evidence>
<sequence>MKMSDHGPFSKTVNIPNPLYQSLQGRYFVGQTERIHVGKGKNAWGGLINPLKSDVNLFVNAFTITNHSDVPVEAEIWFNPLPFGEPKISRNVTSANTALFPLPQPEVKIAYAEGIRGIPKKGVMAFRRIVPPNSTLASDEDGKFIFPPNGSFVIVLVAPDNGIVQAEVAFGWFEEKRKEKSQTDKWH</sequence>
<protein>
    <submittedName>
        <fullName evidence="1">DUF6143 family protein</fullName>
    </submittedName>
</protein>
<dbReference type="Proteomes" id="UP001596483">
    <property type="component" value="Unassembled WGS sequence"/>
</dbReference>
<gene>
    <name evidence="1" type="ORF">ACFQQH_04290</name>
</gene>
<accession>A0ABW2NFJ6</accession>
<dbReference type="RefSeq" id="WP_232524146.1">
    <property type="nucleotide sequence ID" value="NZ_JBHTCT010000010.1"/>
</dbReference>